<keyword evidence="2" id="KW-1185">Reference proteome</keyword>
<reference evidence="1 2" key="1">
    <citation type="journal article" date="2018" name="Biotechnol. Biofuels">
        <title>Integrative visual omics of the white-rot fungus Polyporus brumalis exposes the biotechnological potential of its oxidative enzymes for delignifying raw plant biomass.</title>
        <authorList>
            <person name="Miyauchi S."/>
            <person name="Rancon A."/>
            <person name="Drula E."/>
            <person name="Hage H."/>
            <person name="Chaduli D."/>
            <person name="Favel A."/>
            <person name="Grisel S."/>
            <person name="Henrissat B."/>
            <person name="Herpoel-Gimbert I."/>
            <person name="Ruiz-Duenas F.J."/>
            <person name="Chevret D."/>
            <person name="Hainaut M."/>
            <person name="Lin J."/>
            <person name="Wang M."/>
            <person name="Pangilinan J."/>
            <person name="Lipzen A."/>
            <person name="Lesage-Meessen L."/>
            <person name="Navarro D."/>
            <person name="Riley R."/>
            <person name="Grigoriev I.V."/>
            <person name="Zhou S."/>
            <person name="Raouche S."/>
            <person name="Rosso M.N."/>
        </authorList>
    </citation>
    <scope>NUCLEOTIDE SEQUENCE [LARGE SCALE GENOMIC DNA]</scope>
    <source>
        <strain evidence="1 2">BRFM 1820</strain>
    </source>
</reference>
<evidence type="ECO:0000313" key="2">
    <source>
        <dbReference type="Proteomes" id="UP000256964"/>
    </source>
</evidence>
<accession>A0A371D995</accession>
<sequence length="216" mass="24065">MYRQHEQLTKLVIPGPGMIELVLHARRASRRSGFRSGIPIKASQIAVDNYHIVLSSTASRANPSSSSTSFSERVDNWTLNSVISKPLDKRIVLVEEERDHAIHTRTKSDQEKESSDSVASRITVYGLLNALEGIRDREGCILFAMTNNYRCAALVHHRAFSNATLIGYLMTYETHPHDAVDDVEASAEARKQEDCSGLDFGFHLRACSLRSASTFS</sequence>
<organism evidence="1 2">
    <name type="scientific">Lentinus brumalis</name>
    <dbReference type="NCBI Taxonomy" id="2498619"/>
    <lineage>
        <taxon>Eukaryota</taxon>
        <taxon>Fungi</taxon>
        <taxon>Dikarya</taxon>
        <taxon>Basidiomycota</taxon>
        <taxon>Agaricomycotina</taxon>
        <taxon>Agaricomycetes</taxon>
        <taxon>Polyporales</taxon>
        <taxon>Polyporaceae</taxon>
        <taxon>Lentinus</taxon>
    </lineage>
</organism>
<name>A0A371D995_9APHY</name>
<gene>
    <name evidence="1" type="ORF">OH76DRAFT_1483327</name>
</gene>
<dbReference type="AlphaFoldDB" id="A0A371D995"/>
<protein>
    <submittedName>
        <fullName evidence="1">Uncharacterized protein</fullName>
    </submittedName>
</protein>
<proteinExistence type="predicted"/>
<dbReference type="Proteomes" id="UP000256964">
    <property type="component" value="Unassembled WGS sequence"/>
</dbReference>
<dbReference type="Gene3D" id="3.40.50.300">
    <property type="entry name" value="P-loop containing nucleotide triphosphate hydrolases"/>
    <property type="match status" value="1"/>
</dbReference>
<dbReference type="EMBL" id="KZ857407">
    <property type="protein sequence ID" value="RDX49101.1"/>
    <property type="molecule type" value="Genomic_DNA"/>
</dbReference>
<evidence type="ECO:0000313" key="1">
    <source>
        <dbReference type="EMBL" id="RDX49101.1"/>
    </source>
</evidence>
<dbReference type="InterPro" id="IPR027417">
    <property type="entry name" value="P-loop_NTPase"/>
</dbReference>